<reference evidence="1 2" key="1">
    <citation type="submission" date="2019-03" db="EMBL/GenBank/DDBJ databases">
        <title>Nitrincola sp. nov. isolated from an Indian soda lake.</title>
        <authorList>
            <person name="Joshi A."/>
            <person name="Thite S.V."/>
            <person name="Joseph N."/>
            <person name="Dhotre D."/>
            <person name="Moorthy M."/>
            <person name="Shouche Y.S."/>
        </authorList>
    </citation>
    <scope>NUCLEOTIDE SEQUENCE [LARGE SCALE GENOMIC DNA]</scope>
    <source>
        <strain evidence="1 2">MEB193</strain>
    </source>
</reference>
<dbReference type="EMBL" id="SMRS01000005">
    <property type="protein sequence ID" value="KAA0874804.1"/>
    <property type="molecule type" value="Genomic_DNA"/>
</dbReference>
<comment type="caution">
    <text evidence="1">The sequence shown here is derived from an EMBL/GenBank/DDBJ whole genome shotgun (WGS) entry which is preliminary data.</text>
</comment>
<name>A0A5A9W2S9_9GAMM</name>
<dbReference type="Proteomes" id="UP000325302">
    <property type="component" value="Unassembled WGS sequence"/>
</dbReference>
<dbReference type="OrthoDB" id="7063408at2"/>
<sequence>MQFLKLKNEQEKRAYLPQVWPLLDASYRTVPGGLHFASQEELISDTDEWHLIVLDGVVLALTLHKYKCGLKLVALAKARAEGARAALKQLIEHALHFGWMELSDQAENFVMRECNGHRFLIHASLAGKLLKKMVEPAGGDAFHYRRRIMNCVKTKLILGTPDFSQLA</sequence>
<gene>
    <name evidence="1" type="ORF">E1H14_08300</name>
</gene>
<protein>
    <submittedName>
        <fullName evidence="1">Uncharacterized protein</fullName>
    </submittedName>
</protein>
<dbReference type="RefSeq" id="WP_149390984.1">
    <property type="nucleotide sequence ID" value="NZ_SMRS01000005.1"/>
</dbReference>
<keyword evidence="2" id="KW-1185">Reference proteome</keyword>
<organism evidence="1 2">
    <name type="scientific">Nitrincola tapanii</name>
    <dbReference type="NCBI Taxonomy" id="1708751"/>
    <lineage>
        <taxon>Bacteria</taxon>
        <taxon>Pseudomonadati</taxon>
        <taxon>Pseudomonadota</taxon>
        <taxon>Gammaproteobacteria</taxon>
        <taxon>Oceanospirillales</taxon>
        <taxon>Oceanospirillaceae</taxon>
        <taxon>Nitrincola</taxon>
    </lineage>
</organism>
<evidence type="ECO:0000313" key="2">
    <source>
        <dbReference type="Proteomes" id="UP000325302"/>
    </source>
</evidence>
<dbReference type="AlphaFoldDB" id="A0A5A9W2S9"/>
<proteinExistence type="predicted"/>
<evidence type="ECO:0000313" key="1">
    <source>
        <dbReference type="EMBL" id="KAA0874804.1"/>
    </source>
</evidence>
<accession>A0A5A9W2S9</accession>